<proteinExistence type="predicted"/>
<dbReference type="EMBL" id="BK032566">
    <property type="protein sequence ID" value="DAF48308.1"/>
    <property type="molecule type" value="Genomic_DNA"/>
</dbReference>
<reference evidence="1" key="1">
    <citation type="journal article" date="2021" name="Proc. Natl. Acad. Sci. U.S.A.">
        <title>A Catalog of Tens of Thousands of Viruses from Human Metagenomes Reveals Hidden Associations with Chronic Diseases.</title>
        <authorList>
            <person name="Tisza M.J."/>
            <person name="Buck C.B."/>
        </authorList>
    </citation>
    <scope>NUCLEOTIDE SEQUENCE</scope>
    <source>
        <strain evidence="1">Ct4Z13</strain>
    </source>
</reference>
<name>A0A8S5SB62_9CAUD</name>
<protein>
    <submittedName>
        <fullName evidence="1">Uncharacterized protein</fullName>
    </submittedName>
</protein>
<sequence length="282" mass="32938">MLIKKDEEPFFYKFLSIAKEIIRKNKRYTPVFYGDDEKLYLVCNNYAAVYDFQSNLLLDDELREFGKIPYELSELPNGDMKLTKSEHFSCQESYLIAIRNFFKHTGYMSKKVFSVDKGDPYKIPKIVEVTQRWISEEDNKILDKIGFPDIYMLDAKRVDEFITLAGDWNPYYLAACDQTELNGGQTTITMTVYFNIKEDPKKSACDQQTMELLQQPTNYDEFEDMNVEELEDEVASEGVVEATAEQEKMIEDDYQEEEQLDALLEDAIVPEELEDDFDPMLA</sequence>
<evidence type="ECO:0000313" key="1">
    <source>
        <dbReference type="EMBL" id="DAF48308.1"/>
    </source>
</evidence>
<organism evidence="1">
    <name type="scientific">Siphoviridae sp. ct4Z13</name>
    <dbReference type="NCBI Taxonomy" id="2827778"/>
    <lineage>
        <taxon>Viruses</taxon>
        <taxon>Duplodnaviria</taxon>
        <taxon>Heunggongvirae</taxon>
        <taxon>Uroviricota</taxon>
        <taxon>Caudoviricetes</taxon>
    </lineage>
</organism>
<accession>A0A8S5SB62</accession>